<proteinExistence type="predicted"/>
<dbReference type="Proteomes" id="UP000694723">
    <property type="component" value="Unplaced"/>
</dbReference>
<organism evidence="2 3">
    <name type="scientific">Sus scrofa</name>
    <name type="common">Pig</name>
    <dbReference type="NCBI Taxonomy" id="9823"/>
    <lineage>
        <taxon>Eukaryota</taxon>
        <taxon>Metazoa</taxon>
        <taxon>Chordata</taxon>
        <taxon>Craniata</taxon>
        <taxon>Vertebrata</taxon>
        <taxon>Euteleostomi</taxon>
        <taxon>Mammalia</taxon>
        <taxon>Eutheria</taxon>
        <taxon>Laurasiatheria</taxon>
        <taxon>Artiodactyla</taxon>
        <taxon>Suina</taxon>
        <taxon>Suidae</taxon>
        <taxon>Sus</taxon>
    </lineage>
</organism>
<dbReference type="AlphaFoldDB" id="A0A8D1W2U9"/>
<feature type="compositionally biased region" description="Basic and acidic residues" evidence="1">
    <location>
        <begin position="81"/>
        <end position="98"/>
    </location>
</feature>
<protein>
    <submittedName>
        <fullName evidence="2">Uncharacterized protein</fullName>
    </submittedName>
</protein>
<evidence type="ECO:0000313" key="2">
    <source>
        <dbReference type="Ensembl" id="ENSSSCP00060032173.1"/>
    </source>
</evidence>
<dbReference type="Ensembl" id="ENSSSCT00060074540.1">
    <property type="protein sequence ID" value="ENSSSCP00060032173.1"/>
    <property type="gene ID" value="ENSSSCG00060054746.1"/>
</dbReference>
<evidence type="ECO:0000256" key="1">
    <source>
        <dbReference type="SAM" id="MobiDB-lite"/>
    </source>
</evidence>
<feature type="compositionally biased region" description="Basic and acidic residues" evidence="1">
    <location>
        <begin position="56"/>
        <end position="65"/>
    </location>
</feature>
<name>A0A8D1W2U9_PIG</name>
<feature type="region of interest" description="Disordered" evidence="1">
    <location>
        <begin position="56"/>
        <end position="106"/>
    </location>
</feature>
<sequence length="106" mass="11870">VHSVGTRLQITLHKSDLGDGEEVVKTHIFTTRLSNVALKLFLLIFPHVLCCHHVDQQTEDEHNRQPDPPNPSGVFIYSTEKVSEEHPAHDSGSKEGKILQKKTIPS</sequence>
<reference evidence="2" key="1">
    <citation type="submission" date="2025-08" db="UniProtKB">
        <authorList>
            <consortium name="Ensembl"/>
        </authorList>
    </citation>
    <scope>IDENTIFICATION</scope>
</reference>
<accession>A0A8D1W2U9</accession>
<evidence type="ECO:0000313" key="3">
    <source>
        <dbReference type="Proteomes" id="UP000694723"/>
    </source>
</evidence>